<comment type="caution">
    <text evidence="2">The sequence shown here is derived from an EMBL/GenBank/DDBJ whole genome shotgun (WGS) entry which is preliminary data.</text>
</comment>
<dbReference type="Proteomes" id="UP000824002">
    <property type="component" value="Unassembled WGS sequence"/>
</dbReference>
<dbReference type="PANTHER" id="PTHR43451">
    <property type="entry name" value="ACETYLTRANSFERASE (GNAT) FAMILY PROTEIN"/>
    <property type="match status" value="1"/>
</dbReference>
<accession>A0A9D1FM42</accession>
<dbReference type="InterPro" id="IPR052564">
    <property type="entry name" value="N-acetyltrans/Recomb-assoc"/>
</dbReference>
<proteinExistence type="predicted"/>
<dbReference type="InterPro" id="IPR016181">
    <property type="entry name" value="Acyl_CoA_acyltransferase"/>
</dbReference>
<evidence type="ECO:0000313" key="2">
    <source>
        <dbReference type="EMBL" id="HIS76079.1"/>
    </source>
</evidence>
<dbReference type="CDD" id="cd04301">
    <property type="entry name" value="NAT_SF"/>
    <property type="match status" value="1"/>
</dbReference>
<dbReference type="PROSITE" id="PS51186">
    <property type="entry name" value="GNAT"/>
    <property type="match status" value="1"/>
</dbReference>
<gene>
    <name evidence="2" type="ORF">IAB51_04620</name>
</gene>
<dbReference type="SUPFAM" id="SSF55729">
    <property type="entry name" value="Acyl-CoA N-acyltransferases (Nat)"/>
    <property type="match status" value="1"/>
</dbReference>
<dbReference type="InterPro" id="IPR000182">
    <property type="entry name" value="GNAT_dom"/>
</dbReference>
<dbReference type="PANTHER" id="PTHR43451:SF1">
    <property type="entry name" value="ACETYLTRANSFERASE"/>
    <property type="match status" value="1"/>
</dbReference>
<evidence type="ECO:0000259" key="1">
    <source>
        <dbReference type="PROSITE" id="PS51186"/>
    </source>
</evidence>
<dbReference type="AlphaFoldDB" id="A0A9D1FM42"/>
<name>A0A9D1FM42_9FIRM</name>
<evidence type="ECO:0000313" key="3">
    <source>
        <dbReference type="Proteomes" id="UP000824002"/>
    </source>
</evidence>
<organism evidence="2 3">
    <name type="scientific">Candidatus Merdivicinus excrementipullorum</name>
    <dbReference type="NCBI Taxonomy" id="2840867"/>
    <lineage>
        <taxon>Bacteria</taxon>
        <taxon>Bacillati</taxon>
        <taxon>Bacillota</taxon>
        <taxon>Clostridia</taxon>
        <taxon>Eubacteriales</taxon>
        <taxon>Oscillospiraceae</taxon>
        <taxon>Oscillospiraceae incertae sedis</taxon>
        <taxon>Candidatus Merdivicinus</taxon>
    </lineage>
</organism>
<reference evidence="2" key="2">
    <citation type="journal article" date="2021" name="PeerJ">
        <title>Extensive microbial diversity within the chicken gut microbiome revealed by metagenomics and culture.</title>
        <authorList>
            <person name="Gilroy R."/>
            <person name="Ravi A."/>
            <person name="Getino M."/>
            <person name="Pursley I."/>
            <person name="Horton D.L."/>
            <person name="Alikhan N.F."/>
            <person name="Baker D."/>
            <person name="Gharbi K."/>
            <person name="Hall N."/>
            <person name="Watson M."/>
            <person name="Adriaenssens E.M."/>
            <person name="Foster-Nyarko E."/>
            <person name="Jarju S."/>
            <person name="Secka A."/>
            <person name="Antonio M."/>
            <person name="Oren A."/>
            <person name="Chaudhuri R.R."/>
            <person name="La Ragione R."/>
            <person name="Hildebrand F."/>
            <person name="Pallen M.J."/>
        </authorList>
    </citation>
    <scope>NUCLEOTIDE SEQUENCE</scope>
    <source>
        <strain evidence="2">CHK199-13235</strain>
    </source>
</reference>
<reference evidence="2" key="1">
    <citation type="submission" date="2020-10" db="EMBL/GenBank/DDBJ databases">
        <authorList>
            <person name="Gilroy R."/>
        </authorList>
    </citation>
    <scope>NUCLEOTIDE SEQUENCE</scope>
    <source>
        <strain evidence="2">CHK199-13235</strain>
    </source>
</reference>
<dbReference type="Gene3D" id="3.40.630.30">
    <property type="match status" value="1"/>
</dbReference>
<dbReference type="Pfam" id="PF13673">
    <property type="entry name" value="Acetyltransf_10"/>
    <property type="match status" value="1"/>
</dbReference>
<protein>
    <submittedName>
        <fullName evidence="2">GNAT family N-acetyltransferase</fullName>
    </submittedName>
</protein>
<dbReference type="EMBL" id="DVJP01000031">
    <property type="protein sequence ID" value="HIS76079.1"/>
    <property type="molecule type" value="Genomic_DNA"/>
</dbReference>
<sequence>MALCREVFLEFEAPDYPPEGTENFLAFLEPKQISRMTESGLLTFFGAYRDGLLIGAGAVKERNHICLLFIRKEFHRQGAGALLLDAMLKFCRKSGAEKATVNASPYGVPFYQAKGFQKLGEEQCRDGIRFVPMERNLL</sequence>
<dbReference type="GO" id="GO:0016747">
    <property type="term" value="F:acyltransferase activity, transferring groups other than amino-acyl groups"/>
    <property type="evidence" value="ECO:0007669"/>
    <property type="project" value="InterPro"/>
</dbReference>
<feature type="domain" description="N-acetyltransferase" evidence="1">
    <location>
        <begin position="1"/>
        <end position="138"/>
    </location>
</feature>